<evidence type="ECO:0008006" key="3">
    <source>
        <dbReference type="Google" id="ProtNLM"/>
    </source>
</evidence>
<dbReference type="AlphaFoldDB" id="I0K8U4"/>
<dbReference type="HOGENOM" id="CLU_079350_1_0_10"/>
<dbReference type="eggNOG" id="COG0224">
    <property type="taxonomic scope" value="Bacteria"/>
</dbReference>
<dbReference type="Pfam" id="PF08889">
    <property type="entry name" value="WbqC"/>
    <property type="match status" value="1"/>
</dbReference>
<dbReference type="STRING" id="1166018.FAES_2538"/>
<evidence type="ECO:0000313" key="1">
    <source>
        <dbReference type="EMBL" id="CCH00547.1"/>
    </source>
</evidence>
<keyword evidence="2" id="KW-1185">Reference proteome</keyword>
<dbReference type="Proteomes" id="UP000011058">
    <property type="component" value="Chromosome"/>
</dbReference>
<name>I0K8U4_9BACT</name>
<dbReference type="PATRIC" id="fig|1166018.3.peg.4301"/>
<sequence length="224" mass="25896">MGPFILGESNFFVSWRIESTCSRLTPDDVLLIDLHYLPCLDVMRGMAQATEVQIEAHENYHKQSYRNRCYVLTANGVDCLTVPVLNGTHRQRTRDVRIDYSQKWIDRHLRCLQSAYAKAPYFEYLMPDLEAILAQRLPLLFDLNWSLLTFCRKWARITTPVNLTEWYERDTPVGVFDARSRVIPAKRGETGLFGPQRPYLQNFGTVFEPNLSILDALFMGVANA</sequence>
<reference evidence="1 2" key="1">
    <citation type="journal article" date="2012" name="J. Bacteriol.">
        <title>Genome Sequence of Fibrella aestuarina BUZ 2T, a Filamentous Marine Bacterium.</title>
        <authorList>
            <person name="Filippini M."/>
            <person name="Qi W."/>
            <person name="Blom J."/>
            <person name="Goesmann A."/>
            <person name="Smits T.H."/>
            <person name="Bagheri H.C."/>
        </authorList>
    </citation>
    <scope>NUCLEOTIDE SEQUENCE [LARGE SCALE GENOMIC DNA]</scope>
    <source>
        <strain evidence="2">BUZ 2T</strain>
    </source>
</reference>
<gene>
    <name evidence="1" type="ORF">FAES_2538</name>
</gene>
<organism evidence="1 2">
    <name type="scientific">Fibrella aestuarina BUZ 2</name>
    <dbReference type="NCBI Taxonomy" id="1166018"/>
    <lineage>
        <taxon>Bacteria</taxon>
        <taxon>Pseudomonadati</taxon>
        <taxon>Bacteroidota</taxon>
        <taxon>Cytophagia</taxon>
        <taxon>Cytophagales</taxon>
        <taxon>Spirosomataceae</taxon>
        <taxon>Fibrella</taxon>
    </lineage>
</organism>
<dbReference type="OrthoDB" id="1523452at2"/>
<proteinExistence type="predicted"/>
<dbReference type="KEGG" id="fae:FAES_2538"/>
<dbReference type="InterPro" id="IPR014985">
    <property type="entry name" value="WbqC"/>
</dbReference>
<accession>I0K8U4</accession>
<dbReference type="EMBL" id="HE796683">
    <property type="protein sequence ID" value="CCH00547.1"/>
    <property type="molecule type" value="Genomic_DNA"/>
</dbReference>
<protein>
    <recommendedName>
        <fullName evidence="3">WbqC-like family protein</fullName>
    </recommendedName>
</protein>
<evidence type="ECO:0000313" key="2">
    <source>
        <dbReference type="Proteomes" id="UP000011058"/>
    </source>
</evidence>